<dbReference type="Gene3D" id="3.40.50.1820">
    <property type="entry name" value="alpha/beta hydrolase"/>
    <property type="match status" value="1"/>
</dbReference>
<name>A0A812MZK8_9DINO</name>
<evidence type="ECO:0000313" key="2">
    <source>
        <dbReference type="EMBL" id="CAE7272951.1"/>
    </source>
</evidence>
<dbReference type="OrthoDB" id="415501at2759"/>
<dbReference type="InterPro" id="IPR029058">
    <property type="entry name" value="AB_hydrolase_fold"/>
</dbReference>
<dbReference type="InterPro" id="IPR005645">
    <property type="entry name" value="FSH-like_dom"/>
</dbReference>
<proteinExistence type="predicted"/>
<dbReference type="EMBL" id="CAJNDS010001691">
    <property type="protein sequence ID" value="CAE7272951.1"/>
    <property type="molecule type" value="Genomic_DNA"/>
</dbReference>
<evidence type="ECO:0000259" key="1">
    <source>
        <dbReference type="Pfam" id="PF03959"/>
    </source>
</evidence>
<evidence type="ECO:0000313" key="3">
    <source>
        <dbReference type="Proteomes" id="UP000604046"/>
    </source>
</evidence>
<organism evidence="2 3">
    <name type="scientific">Symbiodinium natans</name>
    <dbReference type="NCBI Taxonomy" id="878477"/>
    <lineage>
        <taxon>Eukaryota</taxon>
        <taxon>Sar</taxon>
        <taxon>Alveolata</taxon>
        <taxon>Dinophyceae</taxon>
        <taxon>Suessiales</taxon>
        <taxon>Symbiodiniaceae</taxon>
        <taxon>Symbiodinium</taxon>
    </lineage>
</organism>
<feature type="domain" description="Serine hydrolase" evidence="1">
    <location>
        <begin position="2"/>
        <end position="84"/>
    </location>
</feature>
<dbReference type="AlphaFoldDB" id="A0A812MZK8"/>
<keyword evidence="3" id="KW-1185">Reference proteome</keyword>
<protein>
    <submittedName>
        <fullName evidence="2">STR6 protein</fullName>
    </submittedName>
</protein>
<reference evidence="2" key="1">
    <citation type="submission" date="2021-02" db="EMBL/GenBank/DDBJ databases">
        <authorList>
            <person name="Dougan E. K."/>
            <person name="Rhodes N."/>
            <person name="Thang M."/>
            <person name="Chan C."/>
        </authorList>
    </citation>
    <scope>NUCLEOTIDE SEQUENCE</scope>
</reference>
<comment type="caution">
    <text evidence="2">The sequence shown here is derived from an EMBL/GenBank/DDBJ whole genome shotgun (WGS) entry which is preliminary data.</text>
</comment>
<accession>A0A812MZK8</accession>
<dbReference type="Pfam" id="PF03959">
    <property type="entry name" value="FSH1"/>
    <property type="match status" value="1"/>
</dbReference>
<gene>
    <name evidence="2" type="primary">STR6</name>
    <name evidence="2" type="ORF">SNAT2548_LOCUS14484</name>
</gene>
<sequence length="95" mass="10074">MEFAQEAMAKHAPIDGMLLGFSQGSNLCHPLAASGTLGQGHPLHCVVHLCSNKPGWVGQTPELFEYQLPLPALIVEGKVDEVAKGSDEAIRVAPD</sequence>
<dbReference type="Proteomes" id="UP000604046">
    <property type="component" value="Unassembled WGS sequence"/>
</dbReference>